<protein>
    <recommendedName>
        <fullName evidence="2">BFN domain-containing protein</fullName>
    </recommendedName>
</protein>
<evidence type="ECO:0000313" key="4">
    <source>
        <dbReference type="Proteomes" id="UP000297635"/>
    </source>
</evidence>
<name>A0A4Z0V7P6_9BACT</name>
<dbReference type="AlphaFoldDB" id="A0A4Z0V7P6"/>
<dbReference type="PANTHER" id="PTHR15160">
    <property type="entry name" value="VON HIPPEL-LINDAU PROTEIN"/>
    <property type="match status" value="1"/>
</dbReference>
<dbReference type="RefSeq" id="WP_135471280.1">
    <property type="nucleotide sequence ID" value="NZ_CASCVZ010000067.1"/>
</dbReference>
<dbReference type="InterPro" id="IPR003729">
    <property type="entry name" value="Bi_nuclease_dom"/>
</dbReference>
<dbReference type="Proteomes" id="UP000297635">
    <property type="component" value="Unassembled WGS sequence"/>
</dbReference>
<dbReference type="EMBL" id="SJSA01000001">
    <property type="protein sequence ID" value="TGG40267.1"/>
    <property type="molecule type" value="Genomic_DNA"/>
</dbReference>
<dbReference type="InterPro" id="IPR036104">
    <property type="entry name" value="BFN_sf"/>
</dbReference>
<gene>
    <name evidence="3" type="ORF">EZ315_05990</name>
</gene>
<feature type="domain" description="BFN" evidence="2">
    <location>
        <begin position="22"/>
        <end position="154"/>
    </location>
</feature>
<sequence>MDNGNNDIFDNLSSSQGGNTERVRLRVLGISYSQIRNGAYALILAQVGGPYRIPVVIGAGEAQAIALKMEGIVPPRPLTHDLFTSLGHAFGIELTEVFIYRFEDGVFYSELTFTDGERTITIDSRTSDAVAIAMRTGAPIYTTPGILTETGFELEELSDDPSGSSADDDDNDNGEVRARDEEPSPVTPTRTPKLENYTLEELRRTLQSLIDREEYEEAARVAEIIRRKEDGKI</sequence>
<reference evidence="3 4" key="1">
    <citation type="submission" date="2019-02" db="EMBL/GenBank/DDBJ databases">
        <title>Isolation and identification of novel species under the genus Muribaculum.</title>
        <authorList>
            <person name="Miyake S."/>
            <person name="Ding Y."/>
            <person name="Low A."/>
            <person name="Soh M."/>
            <person name="Seedorf H."/>
        </authorList>
    </citation>
    <scope>NUCLEOTIDE SEQUENCE [LARGE SCALE GENOMIC DNA]</scope>
    <source>
        <strain evidence="3 4">TLL-A3</strain>
    </source>
</reference>
<keyword evidence="4" id="KW-1185">Reference proteome</keyword>
<feature type="region of interest" description="Disordered" evidence="1">
    <location>
        <begin position="156"/>
        <end position="198"/>
    </location>
</feature>
<dbReference type="SUPFAM" id="SSF103256">
    <property type="entry name" value="Hypothetical protein TM0160"/>
    <property type="match status" value="1"/>
</dbReference>
<evidence type="ECO:0000259" key="2">
    <source>
        <dbReference type="PROSITE" id="PS51658"/>
    </source>
</evidence>
<dbReference type="GO" id="GO:0004518">
    <property type="term" value="F:nuclease activity"/>
    <property type="evidence" value="ECO:0007669"/>
    <property type="project" value="InterPro"/>
</dbReference>
<organism evidence="3 4">
    <name type="scientific">Duncaniella freteri</name>
    <dbReference type="NCBI Taxonomy" id="2530391"/>
    <lineage>
        <taxon>Bacteria</taxon>
        <taxon>Pseudomonadati</taxon>
        <taxon>Bacteroidota</taxon>
        <taxon>Bacteroidia</taxon>
        <taxon>Bacteroidales</taxon>
        <taxon>Muribaculaceae</taxon>
        <taxon>Duncaniella</taxon>
    </lineage>
</organism>
<evidence type="ECO:0000313" key="3">
    <source>
        <dbReference type="EMBL" id="TGG40267.1"/>
    </source>
</evidence>
<proteinExistence type="predicted"/>
<dbReference type="GeneID" id="82149339"/>
<dbReference type="PANTHER" id="PTHR15160:SF1">
    <property type="entry name" value="VON HIPPEL-LINDAU DISEASE TUMOR SUPPRESSOR"/>
    <property type="match status" value="1"/>
</dbReference>
<comment type="caution">
    <text evidence="3">The sequence shown here is derived from an EMBL/GenBank/DDBJ whole genome shotgun (WGS) entry which is preliminary data.</text>
</comment>
<dbReference type="Gene3D" id="3.10.690.10">
    <property type="entry name" value="Bifunctional nuclease domain"/>
    <property type="match status" value="1"/>
</dbReference>
<evidence type="ECO:0000256" key="1">
    <source>
        <dbReference type="SAM" id="MobiDB-lite"/>
    </source>
</evidence>
<dbReference type="Pfam" id="PF02577">
    <property type="entry name" value="BFN_dom"/>
    <property type="match status" value="1"/>
</dbReference>
<dbReference type="PROSITE" id="PS51658">
    <property type="entry name" value="BFN"/>
    <property type="match status" value="1"/>
</dbReference>
<accession>A0A4Z0V7P6</accession>